<keyword evidence="3" id="KW-1185">Reference proteome</keyword>
<organism evidence="2 3">
    <name type="scientific">Paludibacter jiangxiensis</name>
    <dbReference type="NCBI Taxonomy" id="681398"/>
    <lineage>
        <taxon>Bacteria</taxon>
        <taxon>Pseudomonadati</taxon>
        <taxon>Bacteroidota</taxon>
        <taxon>Bacteroidia</taxon>
        <taxon>Bacteroidales</taxon>
        <taxon>Paludibacteraceae</taxon>
        <taxon>Paludibacter</taxon>
    </lineage>
</organism>
<dbReference type="AlphaFoldDB" id="A0A171APR4"/>
<feature type="signal peptide" evidence="1">
    <location>
        <begin position="1"/>
        <end position="21"/>
    </location>
</feature>
<keyword evidence="1" id="KW-0732">Signal</keyword>
<dbReference type="SUPFAM" id="SSF56935">
    <property type="entry name" value="Porins"/>
    <property type="match status" value="1"/>
</dbReference>
<name>A0A171APR4_9BACT</name>
<gene>
    <name evidence="2" type="ORF">PJIAN_4631</name>
</gene>
<accession>A0A171APR4</accession>
<dbReference type="Gene3D" id="2.40.160.60">
    <property type="entry name" value="Outer membrane protein transport protein (OMPP1/FadL/TodX)"/>
    <property type="match status" value="1"/>
</dbReference>
<dbReference type="Proteomes" id="UP000076586">
    <property type="component" value="Unassembled WGS sequence"/>
</dbReference>
<reference evidence="3" key="1">
    <citation type="submission" date="2016-04" db="EMBL/GenBank/DDBJ databases">
        <title>Draft genome sequence of Paludibacter jiangxiensis strain NM7.</title>
        <authorList>
            <person name="Qiu Y."/>
            <person name="Matsuura N."/>
            <person name="Ohashi A."/>
            <person name="Tourlousse M.D."/>
            <person name="Sekiguchi Y."/>
        </authorList>
    </citation>
    <scope>NUCLEOTIDE SEQUENCE [LARGE SCALE GENOMIC DNA]</scope>
    <source>
        <strain evidence="3">NM7</strain>
    </source>
</reference>
<dbReference type="RefSeq" id="WP_068705858.1">
    <property type="nucleotide sequence ID" value="NZ_BDCR01000004.1"/>
</dbReference>
<evidence type="ECO:0000256" key="1">
    <source>
        <dbReference type="SAM" id="SignalP"/>
    </source>
</evidence>
<feature type="chain" id="PRO_5007905293" evidence="1">
    <location>
        <begin position="22"/>
        <end position="419"/>
    </location>
</feature>
<evidence type="ECO:0000313" key="2">
    <source>
        <dbReference type="EMBL" id="GAT64086.1"/>
    </source>
</evidence>
<dbReference type="EMBL" id="BDCR01000004">
    <property type="protein sequence ID" value="GAT64086.1"/>
    <property type="molecule type" value="Genomic_DNA"/>
</dbReference>
<comment type="caution">
    <text evidence="2">The sequence shown here is derived from an EMBL/GenBank/DDBJ whole genome shotgun (WGS) entry which is preliminary data.</text>
</comment>
<proteinExistence type="predicted"/>
<reference evidence="3" key="2">
    <citation type="journal article" date="2017" name="Genome Announc.">
        <title>Draft genome sequence of Paludibacter jiangxiensis NM7(T), a propionate-producing fermentative bacterium.</title>
        <authorList>
            <person name="Qiu Y.-L."/>
            <person name="Tourlousse D.M."/>
            <person name="Matsuura N."/>
            <person name="Ohashi A."/>
            <person name="Sekiguchi Y."/>
        </authorList>
    </citation>
    <scope>NUCLEOTIDE SEQUENCE [LARGE SCALE GENOMIC DNA]</scope>
    <source>
        <strain evidence="3">NM7</strain>
    </source>
</reference>
<dbReference type="OrthoDB" id="1491239at2"/>
<dbReference type="STRING" id="681398.PJIAN_4631"/>
<protein>
    <submittedName>
        <fullName evidence="2">Long-chain fatty acid transport protein</fullName>
    </submittedName>
</protein>
<sequence length="419" mass="46035">MYSYRIVCALVALTIGVAVMAQNNTNSPYTRYGLGELREPGFGRSQAMGGIGFGVRDHASINPANPASYSAIDSMTFLFDLGISGLASHFNDASGSRSTHNGNLDYLAMQMPLSKFMGASIGVIPYSFTGYDYSLSGITPVNGLSDTINYIQQYNGSGGISQIYGGLSFRLFKHISLGANAIYLFGSNSYNRALSIVDISNTSLTTHSTSEKISIDVNSFNVRLGAQVFGKISKKGYLTVGAMFEPKMNLHGTYDKVILGLDSTKDALTSHSFETPMQFGVGTSYTYDNRLTLGADFLYQKWGDAKYFGQTGALKNRTKISIGGEYIDNPYGKTYFQRMSFRFGAYYSDSYINVNGYTPSQMAVTCGFGFPLRSSKSMINTSFEYGIKGKSTDTSIKENYFRFTLGLSLNEIWFFKRKL</sequence>
<evidence type="ECO:0000313" key="3">
    <source>
        <dbReference type="Proteomes" id="UP000076586"/>
    </source>
</evidence>